<keyword evidence="1" id="KW-0862">Zinc</keyword>
<dbReference type="PANTHER" id="PTHR35385">
    <property type="entry name" value="PROTEIN B, PUTATIVE-RELATED-RELATED"/>
    <property type="match status" value="1"/>
</dbReference>
<evidence type="ECO:0000313" key="3">
    <source>
        <dbReference type="EMBL" id="CAG8510948.1"/>
    </source>
</evidence>
<name>A0ABM8W2W9_GIGMA</name>
<evidence type="ECO:0000259" key="2">
    <source>
        <dbReference type="PROSITE" id="PS50966"/>
    </source>
</evidence>
<accession>A0ABM8W2W9</accession>
<sequence length="861" mass="99409">MTFAFTNYTDKDMFVMGDVSTNCVENTTNHMEHHFTNYTENIFTYHMVNSFTNPTWNTLASINYPVDTFSNYMDNTFTNNVMQMNVSEIPVFDYTESEDVDSYEAIQDTTNLDNHTNDENFCKIFSWSSLPDFLQAIFPSNYSYMIQCILKLPPHYTYEGFEIQQCEVDAFVNVSNEEGIKAWFSAFEEHSKMTMPQTKGYGVKGKQGDPKRKYPELIRNRNTGCAATLSLRLECRHLNSSHPFEIKICNHIVNCAESLSFRRVDEKICNKFIQMFHDGYSPATALYTHEDELHLSALSNKSLVETLADRAINLDYTYVVHLFENYRRAILQEYDSQMGKAFILCIVMGLMSRVHEKIQESGEICYVDASASFEPLNTSITLMYTSCVAGALPLELFVTFDELELTIEKAINLLKLILPEHAFFGCGCDVGPQNILTDDSAAERNALKNSWPQSNLLLCTFHILQAFWRWLYNSKNGISKEHRVIIMSQMKKVLYARTETDINHYYQELKNNYYQQFPLFAKYYERLWNQRQYWAHRFRLNLLLRGNHTNNYIERGFGLLKDIIFARTKAYNSVQVFSFITKNMERFYEHRLYGFAHRHLNYIEISKRFFCPGWETVDIDSIHQLANTDEYLVPSTNKESGLIYTVNSTIGTCNCFIGMSGAPCKHQGAVAMKYHIRIINFLPSLTPNDRMAFSYIASGFHVKDHSFYASLRTKPALIDLNNSINDNNNDLNAITIAKSKVDASNEFSEIENQEADFVDLSFDNFLAESAVGTSNELSKMNDQETGFDSSSFNNFLKEIEDDYKNCGSQLQTAFDKFAERYIAAKSQSIRRVTTFLYDHNLNSSARIKSRAAIQVQPEFVK</sequence>
<keyword evidence="1" id="KW-0863">Zinc-finger</keyword>
<keyword evidence="4" id="KW-1185">Reference proteome</keyword>
<dbReference type="PANTHER" id="PTHR35385:SF2">
    <property type="entry name" value="PROTEIN B, PUTATIVE-RELATED"/>
    <property type="match status" value="1"/>
</dbReference>
<proteinExistence type="predicted"/>
<comment type="caution">
    <text evidence="3">The sequence shown here is derived from an EMBL/GenBank/DDBJ whole genome shotgun (WGS) entry which is preliminary data.</text>
</comment>
<gene>
    <name evidence="3" type="ORF">GMARGA_LOCUS2679</name>
</gene>
<reference evidence="3 4" key="1">
    <citation type="submission" date="2021-06" db="EMBL/GenBank/DDBJ databases">
        <authorList>
            <person name="Kallberg Y."/>
            <person name="Tangrot J."/>
            <person name="Rosling A."/>
        </authorList>
    </citation>
    <scope>NUCLEOTIDE SEQUENCE [LARGE SCALE GENOMIC DNA]</scope>
    <source>
        <strain evidence="3 4">120-4 pot B 10/14</strain>
    </source>
</reference>
<feature type="domain" description="SWIM-type" evidence="2">
    <location>
        <begin position="644"/>
        <end position="675"/>
    </location>
</feature>
<keyword evidence="1" id="KW-0479">Metal-binding</keyword>
<dbReference type="PROSITE" id="PS50966">
    <property type="entry name" value="ZF_SWIM"/>
    <property type="match status" value="1"/>
</dbReference>
<organism evidence="3 4">
    <name type="scientific">Gigaspora margarita</name>
    <dbReference type="NCBI Taxonomy" id="4874"/>
    <lineage>
        <taxon>Eukaryota</taxon>
        <taxon>Fungi</taxon>
        <taxon>Fungi incertae sedis</taxon>
        <taxon>Mucoromycota</taxon>
        <taxon>Glomeromycotina</taxon>
        <taxon>Glomeromycetes</taxon>
        <taxon>Diversisporales</taxon>
        <taxon>Gigasporaceae</taxon>
        <taxon>Gigaspora</taxon>
    </lineage>
</organism>
<dbReference type="EMBL" id="CAJVQB010000868">
    <property type="protein sequence ID" value="CAG8510948.1"/>
    <property type="molecule type" value="Genomic_DNA"/>
</dbReference>
<evidence type="ECO:0000313" key="4">
    <source>
        <dbReference type="Proteomes" id="UP000789901"/>
    </source>
</evidence>
<dbReference type="InterPro" id="IPR007527">
    <property type="entry name" value="Znf_SWIM"/>
</dbReference>
<protein>
    <submittedName>
        <fullName evidence="3">34072_t:CDS:1</fullName>
    </submittedName>
</protein>
<dbReference type="Proteomes" id="UP000789901">
    <property type="component" value="Unassembled WGS sequence"/>
</dbReference>
<evidence type="ECO:0000256" key="1">
    <source>
        <dbReference type="PROSITE-ProRule" id="PRU00325"/>
    </source>
</evidence>